<evidence type="ECO:0000313" key="1">
    <source>
        <dbReference type="EMBL" id="QEU08427.1"/>
    </source>
</evidence>
<dbReference type="RefSeq" id="WP_147405536.1">
    <property type="nucleotide sequence ID" value="NZ_CP031078.1"/>
</dbReference>
<name>A0A5P2QQW0_9RHOB</name>
<sequence>MPRSGTPPKTRNACQWASNSISWVCREYRLAHSRESGKLLNANCPHVVAPQECHGAADTFGMAVERADPADRFAMPSTKSQ</sequence>
<accession>A0A5P2QQW0</accession>
<reference evidence="1 2" key="1">
    <citation type="submission" date="2019-09" db="EMBL/GenBank/DDBJ databases">
        <title>FDA dAtabase for Regulatory Grade micrObial Sequences (FDA-ARGOS): Supporting development and validation of Infectious Disease Dx tests.</title>
        <authorList>
            <person name="Sciortino C."/>
            <person name="Tallon L."/>
            <person name="Sadzewicz L."/>
            <person name="Vavikolanu K."/>
            <person name="Mehta A."/>
            <person name="Aluvathingal J."/>
            <person name="Nadendla S."/>
            <person name="Nandy P."/>
            <person name="Geyer C."/>
            <person name="Yan Y."/>
            <person name="Sichtig H."/>
        </authorList>
    </citation>
    <scope>NUCLEOTIDE SEQUENCE [LARGE SCALE GENOMIC DNA]</scope>
    <source>
        <strain evidence="1 2">FDAARGOS_643</strain>
    </source>
</reference>
<dbReference type="Proteomes" id="UP000324507">
    <property type="component" value="Chromosome"/>
</dbReference>
<organism evidence="1 2">
    <name type="scientific">Paracoccus yeei</name>
    <dbReference type="NCBI Taxonomy" id="147645"/>
    <lineage>
        <taxon>Bacteria</taxon>
        <taxon>Pseudomonadati</taxon>
        <taxon>Pseudomonadota</taxon>
        <taxon>Alphaproteobacteria</taxon>
        <taxon>Rhodobacterales</taxon>
        <taxon>Paracoccaceae</taxon>
        <taxon>Paracoccus</taxon>
    </lineage>
</organism>
<dbReference type="EMBL" id="CP044081">
    <property type="protein sequence ID" value="QEU08427.1"/>
    <property type="molecule type" value="Genomic_DNA"/>
</dbReference>
<evidence type="ECO:0000313" key="2">
    <source>
        <dbReference type="Proteomes" id="UP000324507"/>
    </source>
</evidence>
<protein>
    <submittedName>
        <fullName evidence="1">Uncharacterized protein</fullName>
    </submittedName>
</protein>
<gene>
    <name evidence="1" type="ORF">FOB51_10690</name>
</gene>
<dbReference type="AlphaFoldDB" id="A0A5P2QQW0"/>
<proteinExistence type="predicted"/>